<reference evidence="11" key="1">
    <citation type="submission" date="2021-01" db="EMBL/GenBank/DDBJ databases">
        <authorList>
            <person name="Corre E."/>
            <person name="Pelletier E."/>
            <person name="Niang G."/>
            <person name="Scheremetjew M."/>
            <person name="Finn R."/>
            <person name="Kale V."/>
            <person name="Holt S."/>
            <person name="Cochrane G."/>
            <person name="Meng A."/>
            <person name="Brown T."/>
            <person name="Cohen L."/>
        </authorList>
    </citation>
    <scope>NUCLEOTIDE SEQUENCE</scope>
    <source>
        <strain evidence="11">10249 10 AB</strain>
    </source>
</reference>
<evidence type="ECO:0000256" key="9">
    <source>
        <dbReference type="SAM" id="MobiDB-lite"/>
    </source>
</evidence>
<organism evidence="11">
    <name type="scientific">Pseudo-nitzschia australis</name>
    <dbReference type="NCBI Taxonomy" id="44445"/>
    <lineage>
        <taxon>Eukaryota</taxon>
        <taxon>Sar</taxon>
        <taxon>Stramenopiles</taxon>
        <taxon>Ochrophyta</taxon>
        <taxon>Bacillariophyta</taxon>
        <taxon>Bacillariophyceae</taxon>
        <taxon>Bacillariophycidae</taxon>
        <taxon>Bacillariales</taxon>
        <taxon>Bacillariaceae</taxon>
        <taxon>Pseudo-nitzschia</taxon>
    </lineage>
</organism>
<dbReference type="Pfam" id="PF04418">
    <property type="entry name" value="DUF543"/>
    <property type="match status" value="1"/>
</dbReference>
<comment type="similarity">
    <text evidence="3">Belongs to the MICOS complex subunit Mic10 family.</text>
</comment>
<evidence type="ECO:0000313" key="11">
    <source>
        <dbReference type="EMBL" id="CAE0714998.1"/>
    </source>
</evidence>
<comment type="subcellular location">
    <subcellularLocation>
        <location evidence="2">Mitochondrion inner membrane</location>
    </subcellularLocation>
</comment>
<feature type="compositionally biased region" description="Low complexity" evidence="9">
    <location>
        <begin position="16"/>
        <end position="32"/>
    </location>
</feature>
<evidence type="ECO:0000256" key="5">
    <source>
        <dbReference type="ARBA" id="ARBA00022792"/>
    </source>
</evidence>
<evidence type="ECO:0000256" key="6">
    <source>
        <dbReference type="ARBA" id="ARBA00022989"/>
    </source>
</evidence>
<dbReference type="InterPro" id="IPR007512">
    <property type="entry name" value="Mic10"/>
</dbReference>
<comment type="function">
    <text evidence="1">Component of the MICOS complex, a large protein complex of the mitochondrial inner membrane that plays crucial roles in the maintenance of crista junctions, inner membrane architecture, and formation of contact sites to the outer membrane.</text>
</comment>
<sequence length="100" mass="10115">MTEGSPTPTPTPEEPPSTSTSTSTTTGATTSPMWELPSGIEHDIEHALFKTAVGAAAGGLLGLVFLRGGNGRRASAVATGIGVALGSTYERTRAKNNSSN</sequence>
<gene>
    <name evidence="11" type="ORF">PAUS00366_LOCUS7750</name>
</gene>
<evidence type="ECO:0000256" key="7">
    <source>
        <dbReference type="ARBA" id="ARBA00023128"/>
    </source>
</evidence>
<evidence type="ECO:0000256" key="3">
    <source>
        <dbReference type="ARBA" id="ARBA00006792"/>
    </source>
</evidence>
<name>A0A7S4EI37_9STRA</name>
<dbReference type="AlphaFoldDB" id="A0A7S4EI37"/>
<keyword evidence="4 10" id="KW-0812">Transmembrane</keyword>
<evidence type="ECO:0000256" key="10">
    <source>
        <dbReference type="SAM" id="Phobius"/>
    </source>
</evidence>
<feature type="transmembrane region" description="Helical" evidence="10">
    <location>
        <begin position="47"/>
        <end position="66"/>
    </location>
</feature>
<feature type="region of interest" description="Disordered" evidence="9">
    <location>
        <begin position="1"/>
        <end position="38"/>
    </location>
</feature>
<keyword evidence="7" id="KW-0496">Mitochondrion</keyword>
<evidence type="ECO:0000256" key="8">
    <source>
        <dbReference type="ARBA" id="ARBA00023136"/>
    </source>
</evidence>
<evidence type="ECO:0000256" key="4">
    <source>
        <dbReference type="ARBA" id="ARBA00022692"/>
    </source>
</evidence>
<protein>
    <submittedName>
        <fullName evidence="11">Uncharacterized protein</fullName>
    </submittedName>
</protein>
<evidence type="ECO:0000256" key="2">
    <source>
        <dbReference type="ARBA" id="ARBA00004273"/>
    </source>
</evidence>
<keyword evidence="6 10" id="KW-1133">Transmembrane helix</keyword>
<proteinExistence type="inferred from homology"/>
<keyword evidence="5" id="KW-0999">Mitochondrion inner membrane</keyword>
<evidence type="ECO:0000256" key="1">
    <source>
        <dbReference type="ARBA" id="ARBA00002689"/>
    </source>
</evidence>
<dbReference type="EMBL" id="HBIX01010211">
    <property type="protein sequence ID" value="CAE0714998.1"/>
    <property type="molecule type" value="Transcribed_RNA"/>
</dbReference>
<accession>A0A7S4EI37</accession>
<keyword evidence="8 10" id="KW-0472">Membrane</keyword>
<dbReference type="GO" id="GO:0061617">
    <property type="term" value="C:MICOS complex"/>
    <property type="evidence" value="ECO:0007669"/>
    <property type="project" value="InterPro"/>
</dbReference>